<dbReference type="Gene3D" id="1.10.1130.10">
    <property type="entry name" value="Flavocytochrome C3, Chain A"/>
    <property type="match status" value="1"/>
</dbReference>
<keyword evidence="7" id="KW-0106">Calcium</keyword>
<evidence type="ECO:0000256" key="6">
    <source>
        <dbReference type="ARBA" id="ARBA00022729"/>
    </source>
</evidence>
<evidence type="ECO:0000256" key="2">
    <source>
        <dbReference type="ARBA" id="ARBA00009288"/>
    </source>
</evidence>
<evidence type="ECO:0000256" key="9">
    <source>
        <dbReference type="ARBA" id="ARBA00023004"/>
    </source>
</evidence>
<feature type="domain" description="Outer membrane cytochrome MtrC/MtrF-like" evidence="11">
    <location>
        <begin position="39"/>
        <end position="232"/>
    </location>
</feature>
<evidence type="ECO:0000256" key="3">
    <source>
        <dbReference type="ARBA" id="ARBA00011887"/>
    </source>
</evidence>
<name>A0ABM8ELN9_9BACT</name>
<dbReference type="PANTHER" id="PTHR30633">
    <property type="entry name" value="CYTOCHROME C-552 RESPIRATORY NITRITE REDUCTASE"/>
    <property type="match status" value="1"/>
</dbReference>
<dbReference type="Pfam" id="PF22113">
    <property type="entry name" value="Mtrc-MtrF_II-IV_dom"/>
    <property type="match status" value="1"/>
</dbReference>
<dbReference type="Proteomes" id="UP001317705">
    <property type="component" value="Chromosome"/>
</dbReference>
<evidence type="ECO:0000313" key="12">
    <source>
        <dbReference type="EMBL" id="BDV43362.1"/>
    </source>
</evidence>
<comment type="catalytic activity">
    <reaction evidence="10">
        <text>6 Fe(III)-[cytochrome c] + NH4(+) + 2 H2O = 6 Fe(II)-[cytochrome c] + nitrite + 8 H(+)</text>
        <dbReference type="Rhea" id="RHEA:13089"/>
        <dbReference type="Rhea" id="RHEA-COMP:10350"/>
        <dbReference type="Rhea" id="RHEA-COMP:14399"/>
        <dbReference type="ChEBI" id="CHEBI:15377"/>
        <dbReference type="ChEBI" id="CHEBI:15378"/>
        <dbReference type="ChEBI" id="CHEBI:16301"/>
        <dbReference type="ChEBI" id="CHEBI:28938"/>
        <dbReference type="ChEBI" id="CHEBI:29033"/>
        <dbReference type="ChEBI" id="CHEBI:29034"/>
        <dbReference type="EC" id="1.7.2.2"/>
    </reaction>
</comment>
<protein>
    <recommendedName>
        <fullName evidence="3">nitrite reductase (cytochrome; ammonia-forming)</fullName>
        <ecNumber evidence="3">1.7.2.2</ecNumber>
    </recommendedName>
</protein>
<dbReference type="PANTHER" id="PTHR30633:SF0">
    <property type="entry name" value="CYTOCHROME C-552"/>
    <property type="match status" value="1"/>
</dbReference>
<keyword evidence="6" id="KW-0732">Signal</keyword>
<sequence length="280" mass="31015">MKNIEAEFKKTYRHPVFDVRGVHRADEVLPETDSQQPRHADCVDCHNPHQLTYSNKFAGIKVRRVGNVVSSATKEYDLCFKCHAESANLPGRFANKRSEFALTNPSFHPVEGEGKNTAVVSLLKPYKEKKVNASDVSTISCDDCHGSESASSPRGPHGSMNEHILVDNFSTRDNQPESPFAYALCYRCHNRDSILGNESFKFHSLHIQGTGGTAGANGTSCYTCHDSHGSVDNKYLIKFNQTVVFPNSAGMLKFVEKGIATFHGECYLSCHGVDHNPKSY</sequence>
<evidence type="ECO:0000256" key="5">
    <source>
        <dbReference type="ARBA" id="ARBA00022723"/>
    </source>
</evidence>
<dbReference type="InterPro" id="IPR054337">
    <property type="entry name" value="Mtrc-MtrF-like_dom_II/IV"/>
</dbReference>
<evidence type="ECO:0000256" key="1">
    <source>
        <dbReference type="ARBA" id="ARBA00004196"/>
    </source>
</evidence>
<keyword evidence="5" id="KW-0479">Metal-binding</keyword>
<proteinExistence type="inferred from homology"/>
<dbReference type="EC" id="1.7.2.2" evidence="3"/>
<evidence type="ECO:0000256" key="8">
    <source>
        <dbReference type="ARBA" id="ARBA00023002"/>
    </source>
</evidence>
<evidence type="ECO:0000259" key="11">
    <source>
        <dbReference type="Pfam" id="PF22113"/>
    </source>
</evidence>
<dbReference type="InterPro" id="IPR003321">
    <property type="entry name" value="Cyt_c552"/>
</dbReference>
<keyword evidence="13" id="KW-1185">Reference proteome</keyword>
<dbReference type="SUPFAM" id="SSF48695">
    <property type="entry name" value="Multiheme cytochromes"/>
    <property type="match status" value="1"/>
</dbReference>
<comment type="subcellular location">
    <subcellularLocation>
        <location evidence="1">Cell envelope</location>
    </subcellularLocation>
</comment>
<keyword evidence="8" id="KW-0560">Oxidoreductase</keyword>
<dbReference type="InterPro" id="IPR036280">
    <property type="entry name" value="Multihaem_cyt_sf"/>
</dbReference>
<dbReference type="EMBL" id="AP027151">
    <property type="protein sequence ID" value="BDV43362.1"/>
    <property type="molecule type" value="Genomic_DNA"/>
</dbReference>
<evidence type="ECO:0000313" key="13">
    <source>
        <dbReference type="Proteomes" id="UP001317705"/>
    </source>
</evidence>
<organism evidence="12 13">
    <name type="scientific">Geotalea uraniireducens</name>
    <dbReference type="NCBI Taxonomy" id="351604"/>
    <lineage>
        <taxon>Bacteria</taxon>
        <taxon>Pseudomonadati</taxon>
        <taxon>Thermodesulfobacteriota</taxon>
        <taxon>Desulfuromonadia</taxon>
        <taxon>Geobacterales</taxon>
        <taxon>Geobacteraceae</taxon>
        <taxon>Geotalea</taxon>
    </lineage>
</organism>
<gene>
    <name evidence="12" type="ORF">GURASL_22850</name>
</gene>
<reference evidence="12 13" key="1">
    <citation type="submission" date="2022-12" db="EMBL/GenBank/DDBJ databases">
        <title>Polyphasic characterization of Geotalea uranireducens NIT-SL11 newly isolated from a complex of sewage sludge and microbially reduced graphene oxide.</title>
        <authorList>
            <person name="Xie L."/>
            <person name="Yoshida N."/>
            <person name="Meng L."/>
        </authorList>
    </citation>
    <scope>NUCLEOTIDE SEQUENCE [LARGE SCALE GENOMIC DNA]</scope>
    <source>
        <strain evidence="12 13">NIT-SL11</strain>
    </source>
</reference>
<keyword evidence="9" id="KW-0408">Iron</keyword>
<accession>A0ABM8ELN9</accession>
<comment type="similarity">
    <text evidence="2">Belongs to the cytochrome c-552 family.</text>
</comment>
<keyword evidence="4" id="KW-0349">Heme</keyword>
<evidence type="ECO:0000256" key="10">
    <source>
        <dbReference type="ARBA" id="ARBA00049131"/>
    </source>
</evidence>
<evidence type="ECO:0000256" key="4">
    <source>
        <dbReference type="ARBA" id="ARBA00022617"/>
    </source>
</evidence>
<evidence type="ECO:0000256" key="7">
    <source>
        <dbReference type="ARBA" id="ARBA00022837"/>
    </source>
</evidence>